<feature type="compositionally biased region" description="Polar residues" evidence="2">
    <location>
        <begin position="343"/>
        <end position="353"/>
    </location>
</feature>
<dbReference type="PANTHER" id="PTHR30469:SF33">
    <property type="entry name" value="SLR1207 PROTEIN"/>
    <property type="match status" value="1"/>
</dbReference>
<organism evidence="7 8">
    <name type="scientific">Treponema parvum</name>
    <dbReference type="NCBI Taxonomy" id="138851"/>
    <lineage>
        <taxon>Bacteria</taxon>
        <taxon>Pseudomonadati</taxon>
        <taxon>Spirochaetota</taxon>
        <taxon>Spirochaetia</taxon>
        <taxon>Spirochaetales</taxon>
        <taxon>Treponemataceae</taxon>
        <taxon>Treponema</taxon>
    </lineage>
</organism>
<dbReference type="Pfam" id="PF25989">
    <property type="entry name" value="YknX_C"/>
    <property type="match status" value="1"/>
</dbReference>
<name>A0A975IDN0_9SPIR</name>
<dbReference type="Proteomes" id="UP000671908">
    <property type="component" value="Chromosome"/>
</dbReference>
<keyword evidence="3" id="KW-0472">Membrane</keyword>
<dbReference type="AlphaFoldDB" id="A0A975IDN0"/>
<dbReference type="Gene3D" id="2.40.420.20">
    <property type="match status" value="1"/>
</dbReference>
<dbReference type="KEGG" id="tpav:HRQ91_00905"/>
<dbReference type="NCBIfam" id="TIGR01730">
    <property type="entry name" value="RND_mfp"/>
    <property type="match status" value="1"/>
</dbReference>
<keyword evidence="8" id="KW-1185">Reference proteome</keyword>
<dbReference type="InterPro" id="IPR006143">
    <property type="entry name" value="RND_pump_MFP"/>
</dbReference>
<feature type="domain" description="YknX-like C-terminal permuted SH3-like" evidence="6">
    <location>
        <begin position="239"/>
        <end position="308"/>
    </location>
</feature>
<sequence length="353" mass="37139">MIFSKRPFIISLIVILITVAAALFFNTGGKNASQGARGKGGKDSAQIEIAVRTQAAEIRTLHDYVLTNGEIEALNSVAVYPDIGGKILSVNVLLGDNVKRGDVIARIDPSEPGARYALSPVVAPISGSIISTPLKSGTTVTTGSTVAIIGDIKNLQVTAKIPERYTAVLKTGLKANIVLQAYSDIVFTATVTRVSPVVDAASRTKEIILKFDEDDTRINAGMFANVTLYTLDYSGSIVVTNNAIVTKGDKKYVFVASDDTGTKGTFAKQREVALGKSVDGFTQILSGVAEGERIVIEGVQSLSDGVRIRDVSVSAGQKDMPENSNKADSINQSDKGKPKNNADAGSSTNGGSR</sequence>
<dbReference type="InterPro" id="IPR058625">
    <property type="entry name" value="MdtA-like_BSH"/>
</dbReference>
<dbReference type="SUPFAM" id="SSF111369">
    <property type="entry name" value="HlyD-like secretion proteins"/>
    <property type="match status" value="1"/>
</dbReference>
<keyword evidence="3" id="KW-1133">Transmembrane helix</keyword>
<dbReference type="RefSeq" id="WP_210119852.1">
    <property type="nucleotide sequence ID" value="NZ_CP054142.1"/>
</dbReference>
<feature type="region of interest" description="Disordered" evidence="2">
    <location>
        <begin position="313"/>
        <end position="353"/>
    </location>
</feature>
<accession>A0A975IDN0</accession>
<evidence type="ECO:0000313" key="7">
    <source>
        <dbReference type="EMBL" id="QTQ13125.1"/>
    </source>
</evidence>
<dbReference type="GO" id="GO:0015562">
    <property type="term" value="F:efflux transmembrane transporter activity"/>
    <property type="evidence" value="ECO:0007669"/>
    <property type="project" value="TreeGrafter"/>
</dbReference>
<dbReference type="Pfam" id="PF25917">
    <property type="entry name" value="BSH_RND"/>
    <property type="match status" value="1"/>
</dbReference>
<dbReference type="PANTHER" id="PTHR30469">
    <property type="entry name" value="MULTIDRUG RESISTANCE PROTEIN MDTA"/>
    <property type="match status" value="1"/>
</dbReference>
<dbReference type="EMBL" id="CP054142">
    <property type="protein sequence ID" value="QTQ13125.1"/>
    <property type="molecule type" value="Genomic_DNA"/>
</dbReference>
<evidence type="ECO:0000259" key="4">
    <source>
        <dbReference type="Pfam" id="PF25917"/>
    </source>
</evidence>
<dbReference type="Gene3D" id="2.40.50.100">
    <property type="match status" value="1"/>
</dbReference>
<gene>
    <name evidence="7" type="ORF">HRQ91_00905</name>
</gene>
<protein>
    <submittedName>
        <fullName evidence="7">Efflux RND transporter periplasmic adaptor subunit</fullName>
    </submittedName>
</protein>
<evidence type="ECO:0000313" key="8">
    <source>
        <dbReference type="Proteomes" id="UP000671908"/>
    </source>
</evidence>
<dbReference type="Gene3D" id="2.40.30.170">
    <property type="match status" value="1"/>
</dbReference>
<evidence type="ECO:0000256" key="1">
    <source>
        <dbReference type="ARBA" id="ARBA00009477"/>
    </source>
</evidence>
<keyword evidence="3" id="KW-0812">Transmembrane</keyword>
<evidence type="ECO:0000259" key="6">
    <source>
        <dbReference type="Pfam" id="PF25989"/>
    </source>
</evidence>
<dbReference type="InterPro" id="IPR058792">
    <property type="entry name" value="Beta-barrel_RND_2"/>
</dbReference>
<feature type="domain" description="Multidrug resistance protein MdtA-like barrel-sandwich hybrid" evidence="4">
    <location>
        <begin position="75"/>
        <end position="149"/>
    </location>
</feature>
<dbReference type="InterPro" id="IPR058637">
    <property type="entry name" value="YknX-like_C"/>
</dbReference>
<evidence type="ECO:0000256" key="2">
    <source>
        <dbReference type="SAM" id="MobiDB-lite"/>
    </source>
</evidence>
<comment type="similarity">
    <text evidence="1">Belongs to the membrane fusion protein (MFP) (TC 8.A.1) family.</text>
</comment>
<evidence type="ECO:0000256" key="3">
    <source>
        <dbReference type="SAM" id="Phobius"/>
    </source>
</evidence>
<dbReference type="Pfam" id="PF25954">
    <property type="entry name" value="Beta-barrel_RND_2"/>
    <property type="match status" value="1"/>
</dbReference>
<feature type="compositionally biased region" description="Polar residues" evidence="2">
    <location>
        <begin position="322"/>
        <end position="333"/>
    </location>
</feature>
<reference evidence="7 8" key="1">
    <citation type="journal article" date="2021" name="Microbiol. Resour. Announc.">
        <title>Complete Genome Sequences of Three Human Oral Treponema parvum Isolates.</title>
        <authorList>
            <person name="Zeng H."/>
            <person name="Watt R.M."/>
        </authorList>
    </citation>
    <scope>NUCLEOTIDE SEQUENCE [LARGE SCALE GENOMIC DNA]</scope>
    <source>
        <strain evidence="7 8">ATCC 700770</strain>
    </source>
</reference>
<evidence type="ECO:0000259" key="5">
    <source>
        <dbReference type="Pfam" id="PF25954"/>
    </source>
</evidence>
<feature type="transmembrane region" description="Helical" evidence="3">
    <location>
        <begin position="7"/>
        <end position="25"/>
    </location>
</feature>
<feature type="domain" description="CusB-like beta-barrel" evidence="5">
    <location>
        <begin position="157"/>
        <end position="228"/>
    </location>
</feature>
<dbReference type="GO" id="GO:1990281">
    <property type="term" value="C:efflux pump complex"/>
    <property type="evidence" value="ECO:0007669"/>
    <property type="project" value="TreeGrafter"/>
</dbReference>
<proteinExistence type="inferred from homology"/>